<protein>
    <submittedName>
        <fullName evidence="1">Uncharacterized protein</fullName>
    </submittedName>
</protein>
<reference evidence="1 2" key="1">
    <citation type="submission" date="2021-01" db="EMBL/GenBank/DDBJ databases">
        <title>Streptomyces acididurans sp. nov., isolated from a peat swamp forest soil.</title>
        <authorList>
            <person name="Chantavorakit T."/>
            <person name="Duangmal K."/>
        </authorList>
    </citation>
    <scope>NUCLEOTIDE SEQUENCE [LARGE SCALE GENOMIC DNA]</scope>
    <source>
        <strain evidence="1 2">KK5PA1</strain>
    </source>
</reference>
<sequence length="90" mass="9997">MTEQRFTGTPAQVHAFLLEHFTEGAVLAYQQEIGAVAITEAVDDVQTVRAQADNEGLYNGDWREGWDDFFDRINPEPNCPSPTTLFAPPA</sequence>
<dbReference type="RefSeq" id="WP_205363687.1">
    <property type="nucleotide sequence ID" value="NZ_JADKYB010000030.1"/>
</dbReference>
<gene>
    <name evidence="1" type="ORF">ITX44_36905</name>
</gene>
<comment type="caution">
    <text evidence="1">The sequence shown here is derived from an EMBL/GenBank/DDBJ whole genome shotgun (WGS) entry which is preliminary data.</text>
</comment>
<dbReference type="EMBL" id="JADKYB010000030">
    <property type="protein sequence ID" value="MBM9510044.1"/>
    <property type="molecule type" value="Genomic_DNA"/>
</dbReference>
<dbReference type="Proteomes" id="UP000749040">
    <property type="component" value="Unassembled WGS sequence"/>
</dbReference>
<name>A0ABS2U360_9ACTN</name>
<evidence type="ECO:0000313" key="1">
    <source>
        <dbReference type="EMBL" id="MBM9510044.1"/>
    </source>
</evidence>
<evidence type="ECO:0000313" key="2">
    <source>
        <dbReference type="Proteomes" id="UP000749040"/>
    </source>
</evidence>
<accession>A0ABS2U360</accession>
<keyword evidence="2" id="KW-1185">Reference proteome</keyword>
<organism evidence="1 2">
    <name type="scientific">Actinacidiphila acididurans</name>
    <dbReference type="NCBI Taxonomy" id="2784346"/>
    <lineage>
        <taxon>Bacteria</taxon>
        <taxon>Bacillati</taxon>
        <taxon>Actinomycetota</taxon>
        <taxon>Actinomycetes</taxon>
        <taxon>Kitasatosporales</taxon>
        <taxon>Streptomycetaceae</taxon>
        <taxon>Actinacidiphila</taxon>
    </lineage>
</organism>
<proteinExistence type="predicted"/>